<evidence type="ECO:0000313" key="1">
    <source>
        <dbReference type="EMBL" id="CAJ2509796.1"/>
    </source>
</evidence>
<proteinExistence type="predicted"/>
<sequence>MSSDTDRTSSADTRSSIELHELKVLIDQPEPGNMEGDPSGQIRQKIGPIDELGLDDLSAPSTITDEMIKSKAGARTLTGKVESQAQLKKAICNLVQVRWMFEKSA</sequence>
<dbReference type="EMBL" id="CAUWAG010000013">
    <property type="protein sequence ID" value="CAJ2509796.1"/>
    <property type="molecule type" value="Genomic_DNA"/>
</dbReference>
<evidence type="ECO:0000313" key="2">
    <source>
        <dbReference type="Proteomes" id="UP001295740"/>
    </source>
</evidence>
<accession>A0AAI8YJQ4</accession>
<gene>
    <name evidence="1" type="ORF">KHLLAP_LOCUS10264</name>
</gene>
<dbReference type="Proteomes" id="UP001295740">
    <property type="component" value="Unassembled WGS sequence"/>
</dbReference>
<reference evidence="1" key="1">
    <citation type="submission" date="2023-10" db="EMBL/GenBank/DDBJ databases">
        <authorList>
            <person name="Hackl T."/>
        </authorList>
    </citation>
    <scope>NUCLEOTIDE SEQUENCE</scope>
</reference>
<organism evidence="1 2">
    <name type="scientific">Anthostomella pinea</name>
    <dbReference type="NCBI Taxonomy" id="933095"/>
    <lineage>
        <taxon>Eukaryota</taxon>
        <taxon>Fungi</taxon>
        <taxon>Dikarya</taxon>
        <taxon>Ascomycota</taxon>
        <taxon>Pezizomycotina</taxon>
        <taxon>Sordariomycetes</taxon>
        <taxon>Xylariomycetidae</taxon>
        <taxon>Xylariales</taxon>
        <taxon>Xylariaceae</taxon>
        <taxon>Anthostomella</taxon>
    </lineage>
</organism>
<protein>
    <submittedName>
        <fullName evidence="1">Uu.00g056960.m01.CDS01</fullName>
    </submittedName>
</protein>
<keyword evidence="2" id="KW-1185">Reference proteome</keyword>
<dbReference type="AlphaFoldDB" id="A0AAI8YJQ4"/>
<name>A0AAI8YJQ4_9PEZI</name>
<comment type="caution">
    <text evidence="1">The sequence shown here is derived from an EMBL/GenBank/DDBJ whole genome shotgun (WGS) entry which is preliminary data.</text>
</comment>